<evidence type="ECO:0000256" key="1">
    <source>
        <dbReference type="SAM" id="MobiDB-lite"/>
    </source>
</evidence>
<dbReference type="Proteomes" id="UP001596175">
    <property type="component" value="Unassembled WGS sequence"/>
</dbReference>
<accession>A0ABV9ZEV8</accession>
<dbReference type="EMBL" id="JBHSKG010000005">
    <property type="protein sequence ID" value="MFC5139056.1"/>
    <property type="molecule type" value="Genomic_DNA"/>
</dbReference>
<comment type="caution">
    <text evidence="2">The sequence shown here is derived from an EMBL/GenBank/DDBJ whole genome shotgun (WGS) entry which is preliminary data.</text>
</comment>
<evidence type="ECO:0000313" key="3">
    <source>
        <dbReference type="Proteomes" id="UP001596175"/>
    </source>
</evidence>
<name>A0ABV9ZEV8_9PSEU</name>
<feature type="region of interest" description="Disordered" evidence="1">
    <location>
        <begin position="235"/>
        <end position="323"/>
    </location>
</feature>
<protein>
    <submittedName>
        <fullName evidence="2">Uncharacterized protein</fullName>
    </submittedName>
</protein>
<organism evidence="2 3">
    <name type="scientific">Actinomycetospora rhizophila</name>
    <dbReference type="NCBI Taxonomy" id="1416876"/>
    <lineage>
        <taxon>Bacteria</taxon>
        <taxon>Bacillati</taxon>
        <taxon>Actinomycetota</taxon>
        <taxon>Actinomycetes</taxon>
        <taxon>Pseudonocardiales</taxon>
        <taxon>Pseudonocardiaceae</taxon>
        <taxon>Actinomycetospora</taxon>
    </lineage>
</organism>
<keyword evidence="3" id="KW-1185">Reference proteome</keyword>
<proteinExistence type="predicted"/>
<gene>
    <name evidence="2" type="ORF">ACFPK1_12510</name>
</gene>
<reference evidence="3" key="1">
    <citation type="journal article" date="2019" name="Int. J. Syst. Evol. Microbiol.">
        <title>The Global Catalogue of Microorganisms (GCM) 10K type strain sequencing project: providing services to taxonomists for standard genome sequencing and annotation.</title>
        <authorList>
            <consortium name="The Broad Institute Genomics Platform"/>
            <consortium name="The Broad Institute Genome Sequencing Center for Infectious Disease"/>
            <person name="Wu L."/>
            <person name="Ma J."/>
        </authorList>
    </citation>
    <scope>NUCLEOTIDE SEQUENCE [LARGE SCALE GENOMIC DNA]</scope>
    <source>
        <strain evidence="3">XZYJ18</strain>
    </source>
</reference>
<evidence type="ECO:0000313" key="2">
    <source>
        <dbReference type="EMBL" id="MFC5139056.1"/>
    </source>
</evidence>
<feature type="compositionally biased region" description="Low complexity" evidence="1">
    <location>
        <begin position="242"/>
        <end position="323"/>
    </location>
</feature>
<sequence>MYTNSAFFNANGLPCESSSTDCTIDSFDKAIDAILHAPDDPTGSGGAPDDPACYTQPRCLQGVVELFLFADFHENDTMIGWDLSTTPPTFNYPSSWHLPSGLGSAWSRERVQTMVQLFASKNVPLDTEALRGLLKTLHDNGGSPDTVSAFIQGLSATNVTVQQLRDAGVTEQQLGAAGVAHQRPSNAETVLREQLAAGVTPQQLLAAGATPQQLLAAGATPQQLIDAGVPQQALVDAGVPPSSGSSGSGTASAEGSTGSDSSGSIDPGGTTSSSGTDGSSSGSNGSSGSSGSDDVSSNGSSGDAGGRSDPTGSSDSSSGDASG</sequence>
<dbReference type="RefSeq" id="WP_378021247.1">
    <property type="nucleotide sequence ID" value="NZ_JBHSKG010000005.1"/>
</dbReference>